<keyword evidence="3" id="KW-1185">Reference proteome</keyword>
<dbReference type="Pfam" id="PF13966">
    <property type="entry name" value="zf-RVT"/>
    <property type="match status" value="1"/>
</dbReference>
<proteinExistence type="predicted"/>
<organism evidence="2 3">
    <name type="scientific">Lactuca virosa</name>
    <dbReference type="NCBI Taxonomy" id="75947"/>
    <lineage>
        <taxon>Eukaryota</taxon>
        <taxon>Viridiplantae</taxon>
        <taxon>Streptophyta</taxon>
        <taxon>Embryophyta</taxon>
        <taxon>Tracheophyta</taxon>
        <taxon>Spermatophyta</taxon>
        <taxon>Magnoliopsida</taxon>
        <taxon>eudicotyledons</taxon>
        <taxon>Gunneridae</taxon>
        <taxon>Pentapetalae</taxon>
        <taxon>asterids</taxon>
        <taxon>campanulids</taxon>
        <taxon>Asterales</taxon>
        <taxon>Asteraceae</taxon>
        <taxon>Cichorioideae</taxon>
        <taxon>Cichorieae</taxon>
        <taxon>Lactucinae</taxon>
        <taxon>Lactuca</taxon>
    </lineage>
</organism>
<reference evidence="2 3" key="1">
    <citation type="submission" date="2022-01" db="EMBL/GenBank/DDBJ databases">
        <authorList>
            <person name="Xiong W."/>
            <person name="Schranz E."/>
        </authorList>
    </citation>
    <scope>NUCLEOTIDE SEQUENCE [LARGE SCALE GENOMIC DNA]</scope>
</reference>
<evidence type="ECO:0000313" key="3">
    <source>
        <dbReference type="Proteomes" id="UP001157418"/>
    </source>
</evidence>
<name>A0AAU9LZE7_9ASTR</name>
<dbReference type="PANTHER" id="PTHR33116">
    <property type="entry name" value="REVERSE TRANSCRIPTASE ZINC-BINDING DOMAIN-CONTAINING PROTEIN-RELATED-RELATED"/>
    <property type="match status" value="1"/>
</dbReference>
<gene>
    <name evidence="2" type="ORF">LVIROSA_LOCUS7232</name>
</gene>
<dbReference type="InterPro" id="IPR026960">
    <property type="entry name" value="RVT-Znf"/>
</dbReference>
<protein>
    <recommendedName>
        <fullName evidence="1">Reverse transcriptase zinc-binding domain-containing protein</fullName>
    </recommendedName>
</protein>
<comment type="caution">
    <text evidence="2">The sequence shown here is derived from an EMBL/GenBank/DDBJ whole genome shotgun (WGS) entry which is preliminary data.</text>
</comment>
<evidence type="ECO:0000259" key="1">
    <source>
        <dbReference type="Pfam" id="PF13966"/>
    </source>
</evidence>
<dbReference type="Proteomes" id="UP001157418">
    <property type="component" value="Unassembled WGS sequence"/>
</dbReference>
<feature type="domain" description="Reverse transcriptase zinc-binding" evidence="1">
    <location>
        <begin position="255"/>
        <end position="339"/>
    </location>
</feature>
<dbReference type="EMBL" id="CAKMRJ010000504">
    <property type="protein sequence ID" value="CAH1419722.1"/>
    <property type="molecule type" value="Genomic_DNA"/>
</dbReference>
<dbReference type="AlphaFoldDB" id="A0AAU9LZE7"/>
<sequence>MFVLNPSDCLTGSSKMSSGVADFQDCVNAIEIVDINKSGLQFTWTKTPRERFLIQKSKINWLKEGDRNSAFFHKSLKCRLNRHRVNIVLDENGNWKRGKDVPVKFVEHFKSFLGLEVNVQNMDNFESLFQNKLDSADALNMVRVVTDEEIKKAMFDIDNNRAPGPNDNGKYTSIWHDYWHPSGIIGNYINRRIRFVEGYNDQSSVENLRVNGDISWPHNWVVVFPGLLEQPICEGNLNEEDCILWKDIKGNFGPFSSKLVWDTIHPQDDNVSWYNIVWYSNNIPNHVFVLWIVVNERLKTQVRVKMWVKSRNLTCAFCKLVPDSHEHLFFNCAFTGRIWDHVRKIARLHNLPIGWMDIINFFSNHIKGKSLDCIIKRLCLTYTVFCIWKERNIRLFQKMESIELNIIKEVEGIIRLKLLGMNFPFSKGNAGICKNWGIKRLKNWPEEDSSTSFDPNGISSNRLV</sequence>
<evidence type="ECO:0000313" key="2">
    <source>
        <dbReference type="EMBL" id="CAH1419722.1"/>
    </source>
</evidence>
<dbReference type="PANTHER" id="PTHR33116:SF76">
    <property type="entry name" value="DUF4283 DOMAIN-CONTAINING PROTEIN"/>
    <property type="match status" value="1"/>
</dbReference>
<accession>A0AAU9LZE7</accession>